<dbReference type="EnsemblPlants" id="Bra034919.1">
    <property type="protein sequence ID" value="Bra034919.1-P"/>
    <property type="gene ID" value="Bra034919"/>
</dbReference>
<dbReference type="Gramene" id="Bra034919.1">
    <property type="protein sequence ID" value="Bra034919.1-P"/>
    <property type="gene ID" value="Bra034919"/>
</dbReference>
<protein>
    <submittedName>
        <fullName evidence="1">Uncharacterized protein</fullName>
    </submittedName>
</protein>
<name>M4F1H3_BRACM</name>
<dbReference type="AlphaFoldDB" id="M4F1H3"/>
<reference evidence="1" key="3">
    <citation type="submission" date="2023-03" db="UniProtKB">
        <authorList>
            <consortium name="EnsemblPlants"/>
        </authorList>
    </citation>
    <scope>IDENTIFICATION</scope>
    <source>
        <strain evidence="1">cv. Chiifu-401-42</strain>
    </source>
</reference>
<evidence type="ECO:0000313" key="2">
    <source>
        <dbReference type="Proteomes" id="UP000011750"/>
    </source>
</evidence>
<evidence type="ECO:0000313" key="1">
    <source>
        <dbReference type="EnsemblPlants" id="Bra034919.1-P"/>
    </source>
</evidence>
<organism evidence="1 2">
    <name type="scientific">Brassica campestris</name>
    <name type="common">Field mustard</name>
    <dbReference type="NCBI Taxonomy" id="3711"/>
    <lineage>
        <taxon>Eukaryota</taxon>
        <taxon>Viridiplantae</taxon>
        <taxon>Streptophyta</taxon>
        <taxon>Embryophyta</taxon>
        <taxon>Tracheophyta</taxon>
        <taxon>Spermatophyta</taxon>
        <taxon>Magnoliopsida</taxon>
        <taxon>eudicotyledons</taxon>
        <taxon>Gunneridae</taxon>
        <taxon>Pentapetalae</taxon>
        <taxon>rosids</taxon>
        <taxon>malvids</taxon>
        <taxon>Brassicales</taxon>
        <taxon>Brassicaceae</taxon>
        <taxon>Brassiceae</taxon>
        <taxon>Brassica</taxon>
    </lineage>
</organism>
<dbReference type="Proteomes" id="UP000011750">
    <property type="component" value="Chromosome A08"/>
</dbReference>
<reference evidence="1 2" key="1">
    <citation type="journal article" date="2011" name="Nat. Genet.">
        <title>The genome of the mesopolyploid crop species Brassica rapa.</title>
        <authorList>
            <consortium name="Brassica rapa Genome Sequencing Project Consortium"/>
            <person name="Wang X."/>
            <person name="Wang H."/>
            <person name="Wang J."/>
            <person name="Sun R."/>
            <person name="Wu J."/>
            <person name="Liu S."/>
            <person name="Bai Y."/>
            <person name="Mun J.H."/>
            <person name="Bancroft I."/>
            <person name="Cheng F."/>
            <person name="Huang S."/>
            <person name="Li X."/>
            <person name="Hua W."/>
            <person name="Wang J."/>
            <person name="Wang X."/>
            <person name="Freeling M."/>
            <person name="Pires J.C."/>
            <person name="Paterson A.H."/>
            <person name="Chalhoub B."/>
            <person name="Wang B."/>
            <person name="Hayward A."/>
            <person name="Sharpe A.G."/>
            <person name="Park B.S."/>
            <person name="Weisshaar B."/>
            <person name="Liu B."/>
            <person name="Li B."/>
            <person name="Liu B."/>
            <person name="Tong C."/>
            <person name="Song C."/>
            <person name="Duran C."/>
            <person name="Peng C."/>
            <person name="Geng C."/>
            <person name="Koh C."/>
            <person name="Lin C."/>
            <person name="Edwards D."/>
            <person name="Mu D."/>
            <person name="Shen D."/>
            <person name="Soumpourou E."/>
            <person name="Li F."/>
            <person name="Fraser F."/>
            <person name="Conant G."/>
            <person name="Lassalle G."/>
            <person name="King G.J."/>
            <person name="Bonnema G."/>
            <person name="Tang H."/>
            <person name="Wang H."/>
            <person name="Belcram H."/>
            <person name="Zhou H."/>
            <person name="Hirakawa H."/>
            <person name="Abe H."/>
            <person name="Guo H."/>
            <person name="Wang H."/>
            <person name="Jin H."/>
            <person name="Parkin I.A."/>
            <person name="Batley J."/>
            <person name="Kim J.S."/>
            <person name="Just J."/>
            <person name="Li J."/>
            <person name="Xu J."/>
            <person name="Deng J."/>
            <person name="Kim J.A."/>
            <person name="Li J."/>
            <person name="Yu J."/>
            <person name="Meng J."/>
            <person name="Wang J."/>
            <person name="Min J."/>
            <person name="Poulain J."/>
            <person name="Wang J."/>
            <person name="Hatakeyama K."/>
            <person name="Wu K."/>
            <person name="Wang L."/>
            <person name="Fang L."/>
            <person name="Trick M."/>
            <person name="Links M.G."/>
            <person name="Zhao M."/>
            <person name="Jin M."/>
            <person name="Ramchiary N."/>
            <person name="Drou N."/>
            <person name="Berkman P.J."/>
            <person name="Cai Q."/>
            <person name="Huang Q."/>
            <person name="Li R."/>
            <person name="Tabata S."/>
            <person name="Cheng S."/>
            <person name="Zhang S."/>
            <person name="Zhang S."/>
            <person name="Huang S."/>
            <person name="Sato S."/>
            <person name="Sun S."/>
            <person name="Kwon S.J."/>
            <person name="Choi S.R."/>
            <person name="Lee T.H."/>
            <person name="Fan W."/>
            <person name="Zhao X."/>
            <person name="Tan X."/>
            <person name="Xu X."/>
            <person name="Wang Y."/>
            <person name="Qiu Y."/>
            <person name="Yin Y."/>
            <person name="Li Y."/>
            <person name="Du Y."/>
            <person name="Liao Y."/>
            <person name="Lim Y."/>
            <person name="Narusaka Y."/>
            <person name="Wang Y."/>
            <person name="Wang Z."/>
            <person name="Li Z."/>
            <person name="Wang Z."/>
            <person name="Xiong Z."/>
            <person name="Zhang Z."/>
        </authorList>
    </citation>
    <scope>NUCLEOTIDE SEQUENCE [LARGE SCALE GENOMIC DNA]</scope>
    <source>
        <strain evidence="1 2">cv. Chiifu-401-42</strain>
    </source>
</reference>
<dbReference type="InParanoid" id="M4F1H3"/>
<keyword evidence="2" id="KW-1185">Reference proteome</keyword>
<sequence length="385" mass="44467">MATVGEVFNMQTNQLCLTLINLDIHYDPVKVPQTAIDYHYGDTISRQGNYSIGSWADDILHESYALYTELPEMRSDEYDEDYRTEKSIEYHGLTMDDRGLLHTTSADVTSTSIDSRPTPSIDSRNNPSIVICYKHLSEEDMNNNNTDYDLIPGEFGIFIDSAGRARGMHGKFAARPSIDRRPLSSVDGLVAPEQNSYSKVEIDVLVAEIYRVIRTSDDFHSKRLDDIYYPFDNRISWLTTSMDEMKQNLAMLQKQLEVSKGRSKSIDTHNHSSIEDRLQSFIYQLEGVYYLLWDGVDFLTTRLDVLQQEMVMIQRQLDSQAEPSPLIYRRTHPSIDGDYTTRRSKLVTEKSLQDKLDEITFSQDFLKEDVYQELKNISETTYARF</sequence>
<accession>M4F1H3</accession>
<proteinExistence type="predicted"/>
<reference evidence="1 2" key="2">
    <citation type="journal article" date="2018" name="Hortic Res">
        <title>Improved Brassica rapa reference genome by single-molecule sequencing and chromosome conformation capture technologies.</title>
        <authorList>
            <person name="Zhang L."/>
            <person name="Cai X."/>
            <person name="Wu J."/>
            <person name="Liu M."/>
            <person name="Grob S."/>
            <person name="Cheng F."/>
            <person name="Liang J."/>
            <person name="Cai C."/>
            <person name="Liu Z."/>
            <person name="Liu B."/>
            <person name="Wang F."/>
            <person name="Li S."/>
            <person name="Liu F."/>
            <person name="Li X."/>
            <person name="Cheng L."/>
            <person name="Yang W."/>
            <person name="Li M.H."/>
            <person name="Grossniklaus U."/>
            <person name="Zheng H."/>
            <person name="Wang X."/>
        </authorList>
    </citation>
    <scope>NUCLEOTIDE SEQUENCE [LARGE SCALE GENOMIC DNA]</scope>
    <source>
        <strain evidence="1 2">cv. Chiifu-401-42</strain>
    </source>
</reference>
<dbReference type="HOGENOM" id="CLU_624629_0_0_1"/>